<evidence type="ECO:0000313" key="1">
    <source>
        <dbReference type="EMBL" id="ATQ74415.1"/>
    </source>
</evidence>
<evidence type="ECO:0000313" key="2">
    <source>
        <dbReference type="Proteomes" id="UP000229897"/>
    </source>
</evidence>
<protein>
    <submittedName>
        <fullName evidence="1">Uncharacterized protein</fullName>
    </submittedName>
</protein>
<reference evidence="1" key="1">
    <citation type="submission" date="2017-10" db="EMBL/GenBank/DDBJ databases">
        <title>Massilia psychrophilum sp. nov., a novel purple-pigmented bacterium isolated from Tianshan glacier, Xinjiang Municipality, China.</title>
        <authorList>
            <person name="Wang H."/>
        </authorList>
    </citation>
    <scope>NUCLEOTIDE SEQUENCE [LARGE SCALE GENOMIC DNA]</scope>
    <source>
        <strain evidence="1">B2</strain>
    </source>
</reference>
<dbReference type="RefSeq" id="WP_099874398.1">
    <property type="nucleotide sequence ID" value="NZ_CP024608.1"/>
</dbReference>
<gene>
    <name evidence="1" type="ORF">CR152_07755</name>
</gene>
<dbReference type="EMBL" id="CP024608">
    <property type="protein sequence ID" value="ATQ74415.1"/>
    <property type="molecule type" value="Genomic_DNA"/>
</dbReference>
<proteinExistence type="predicted"/>
<keyword evidence="2" id="KW-1185">Reference proteome</keyword>
<dbReference type="Proteomes" id="UP000229897">
    <property type="component" value="Chromosome"/>
</dbReference>
<dbReference type="AlphaFoldDB" id="A0A2D2DHJ6"/>
<organism evidence="1 2">
    <name type="scientific">Massilia violaceinigra</name>
    <dbReference type="NCBI Taxonomy" id="2045208"/>
    <lineage>
        <taxon>Bacteria</taxon>
        <taxon>Pseudomonadati</taxon>
        <taxon>Pseudomonadota</taxon>
        <taxon>Betaproteobacteria</taxon>
        <taxon>Burkholderiales</taxon>
        <taxon>Oxalobacteraceae</taxon>
        <taxon>Telluria group</taxon>
        <taxon>Massilia</taxon>
    </lineage>
</organism>
<dbReference type="KEGG" id="mass:CR152_07755"/>
<sequence length="99" mass="10313">MIKLQLLLRDPARDRSDDPALCALLEAHGMHVTACGMATISAETSLADAENLFGPIPNVRAGFASDVTSTPALAIPADLEHAVSLITIAPRHAATSQPT</sequence>
<name>A0A2D2DHJ6_9BURK</name>
<dbReference type="OrthoDB" id="8778519at2"/>
<accession>A0A2D2DHJ6</accession>